<evidence type="ECO:0000256" key="7">
    <source>
        <dbReference type="SAM" id="Coils"/>
    </source>
</evidence>
<keyword evidence="7" id="KW-0175">Coiled coil</keyword>
<evidence type="ECO:0000259" key="10">
    <source>
        <dbReference type="Pfam" id="PF01551"/>
    </source>
</evidence>
<feature type="coiled-coil region" evidence="7">
    <location>
        <begin position="50"/>
        <end position="119"/>
    </location>
</feature>
<dbReference type="InterPro" id="IPR016047">
    <property type="entry name" value="M23ase_b-sheet_dom"/>
</dbReference>
<dbReference type="RefSeq" id="WP_155446757.1">
    <property type="nucleotide sequence ID" value="NZ_JAOQNR010000014.1"/>
</dbReference>
<dbReference type="AlphaFoldDB" id="A0A6N8DND8"/>
<dbReference type="Proteomes" id="UP000439113">
    <property type="component" value="Unassembled WGS sequence"/>
</dbReference>
<dbReference type="InterPro" id="IPR050570">
    <property type="entry name" value="Cell_wall_metabolism_enzyme"/>
</dbReference>
<feature type="signal peptide" evidence="9">
    <location>
        <begin position="1"/>
        <end position="25"/>
    </location>
</feature>
<evidence type="ECO:0000256" key="4">
    <source>
        <dbReference type="ARBA" id="ARBA00022801"/>
    </source>
</evidence>
<evidence type="ECO:0000256" key="6">
    <source>
        <dbReference type="ARBA" id="ARBA00023049"/>
    </source>
</evidence>
<dbReference type="CDD" id="cd12797">
    <property type="entry name" value="M23_peptidase"/>
    <property type="match status" value="1"/>
</dbReference>
<dbReference type="PANTHER" id="PTHR21666">
    <property type="entry name" value="PEPTIDASE-RELATED"/>
    <property type="match status" value="1"/>
</dbReference>
<feature type="domain" description="M23ase beta-sheet core" evidence="10">
    <location>
        <begin position="342"/>
        <end position="444"/>
    </location>
</feature>
<dbReference type="SUPFAM" id="SSF51261">
    <property type="entry name" value="Duplicated hybrid motif"/>
    <property type="match status" value="1"/>
</dbReference>
<keyword evidence="4" id="KW-0378">Hydrolase</keyword>
<evidence type="ECO:0000256" key="3">
    <source>
        <dbReference type="ARBA" id="ARBA00022723"/>
    </source>
</evidence>
<comment type="cofactor">
    <cofactor evidence="1">
        <name>Zn(2+)</name>
        <dbReference type="ChEBI" id="CHEBI:29105"/>
    </cofactor>
</comment>
<dbReference type="Gene3D" id="2.70.70.10">
    <property type="entry name" value="Glucose Permease (Domain IIA)"/>
    <property type="match status" value="1"/>
</dbReference>
<feature type="compositionally biased region" description="Low complexity" evidence="8">
    <location>
        <begin position="26"/>
        <end position="40"/>
    </location>
</feature>
<feature type="chain" id="PRO_5026809629" evidence="9">
    <location>
        <begin position="26"/>
        <end position="458"/>
    </location>
</feature>
<evidence type="ECO:0000313" key="12">
    <source>
        <dbReference type="Proteomes" id="UP000439113"/>
    </source>
</evidence>
<evidence type="ECO:0000256" key="8">
    <source>
        <dbReference type="SAM" id="MobiDB-lite"/>
    </source>
</evidence>
<keyword evidence="9" id="KW-0732">Signal</keyword>
<evidence type="ECO:0000313" key="11">
    <source>
        <dbReference type="EMBL" id="MTV32060.1"/>
    </source>
</evidence>
<dbReference type="Pfam" id="PF01551">
    <property type="entry name" value="Peptidase_M23"/>
    <property type="match status" value="1"/>
</dbReference>
<feature type="region of interest" description="Disordered" evidence="8">
    <location>
        <begin position="281"/>
        <end position="300"/>
    </location>
</feature>
<accession>A0A6N8DND8</accession>
<gene>
    <name evidence="11" type="ORF">GJ654_13800</name>
</gene>
<protein>
    <submittedName>
        <fullName evidence="11">Peptidoglycan DD-metalloendopeptidase family protein</fullName>
    </submittedName>
</protein>
<dbReference type="GO" id="GO:0004222">
    <property type="term" value="F:metalloendopeptidase activity"/>
    <property type="evidence" value="ECO:0007669"/>
    <property type="project" value="TreeGrafter"/>
</dbReference>
<name>A0A6N8DND8_RHOAC</name>
<dbReference type="EMBL" id="WNKS01000013">
    <property type="protein sequence ID" value="MTV32060.1"/>
    <property type="molecule type" value="Genomic_DNA"/>
</dbReference>
<organism evidence="11 12">
    <name type="scientific">Rhodoblastus acidophilus</name>
    <name type="common">Rhodopseudomonas acidophila</name>
    <dbReference type="NCBI Taxonomy" id="1074"/>
    <lineage>
        <taxon>Bacteria</taxon>
        <taxon>Pseudomonadati</taxon>
        <taxon>Pseudomonadota</taxon>
        <taxon>Alphaproteobacteria</taxon>
        <taxon>Hyphomicrobiales</taxon>
        <taxon>Rhodoblastaceae</taxon>
        <taxon>Rhodoblastus</taxon>
    </lineage>
</organism>
<feature type="region of interest" description="Disordered" evidence="8">
    <location>
        <begin position="26"/>
        <end position="45"/>
    </location>
</feature>
<proteinExistence type="predicted"/>
<evidence type="ECO:0000256" key="5">
    <source>
        <dbReference type="ARBA" id="ARBA00022833"/>
    </source>
</evidence>
<dbReference type="OrthoDB" id="9809144at2"/>
<keyword evidence="2" id="KW-0645">Protease</keyword>
<keyword evidence="5" id="KW-0862">Zinc</keyword>
<keyword evidence="3" id="KW-0479">Metal-binding</keyword>
<dbReference type="GO" id="GO:0046872">
    <property type="term" value="F:metal ion binding"/>
    <property type="evidence" value="ECO:0007669"/>
    <property type="project" value="UniProtKB-KW"/>
</dbReference>
<evidence type="ECO:0000256" key="1">
    <source>
        <dbReference type="ARBA" id="ARBA00001947"/>
    </source>
</evidence>
<sequence>MAKTTGLTQAGWFAAFAFASLSAVAQTPPAPDAPAAGADTRAADPRAADIDRQKAQFQGVQETLAHTEAQRKKIEAEIESIQNDRAKLTAASIDARGKIEEAEAQLAASAARLETLAGSENAIRKSLDGRRDVLASVLAVLQRMGRKPPPALLTQPEDVLRAIRASMMLGAVLPQLRAETEALASDLQDLVSLRAAIAQESARQAAEAQARRDERARLDALIAARQQAIGQALEALAAERKRAQALAGQAANLKELIARMEGELAGARAAAEKARLAEEARARQGEKAAEEARQKFADAKKRDPARLTPAIAFAQARGLLSPPANGTVIKAYGAASEFGGAEKGLSLATRPQAIVSSPCDGYIAFSGPWRSYGQLLIVNAGGGYYVVMAGMARVDVSVGQFVLAGEPVGSMGDGAAQTAAAVAIAATQPVLYVEFRKDGTAIDPGPWWTKPDNMRVRG</sequence>
<dbReference type="GO" id="GO:0006508">
    <property type="term" value="P:proteolysis"/>
    <property type="evidence" value="ECO:0007669"/>
    <property type="project" value="UniProtKB-KW"/>
</dbReference>
<evidence type="ECO:0000256" key="2">
    <source>
        <dbReference type="ARBA" id="ARBA00022670"/>
    </source>
</evidence>
<reference evidence="11 12" key="1">
    <citation type="submission" date="2019-11" db="EMBL/GenBank/DDBJ databases">
        <title>Whole-genome sequence of a Rhodoblastus acidophilus DSM 142.</title>
        <authorList>
            <person name="Kyndt J.A."/>
            <person name="Meyer T.E."/>
        </authorList>
    </citation>
    <scope>NUCLEOTIDE SEQUENCE [LARGE SCALE GENOMIC DNA]</scope>
    <source>
        <strain evidence="11 12">DSM 142</strain>
    </source>
</reference>
<comment type="caution">
    <text evidence="11">The sequence shown here is derived from an EMBL/GenBank/DDBJ whole genome shotgun (WGS) entry which is preliminary data.</text>
</comment>
<keyword evidence="6" id="KW-0482">Metalloprotease</keyword>
<dbReference type="InterPro" id="IPR011055">
    <property type="entry name" value="Dup_hybrid_motif"/>
</dbReference>
<dbReference type="PANTHER" id="PTHR21666:SF288">
    <property type="entry name" value="CELL DIVISION PROTEIN YTFB"/>
    <property type="match status" value="1"/>
</dbReference>
<evidence type="ECO:0000256" key="9">
    <source>
        <dbReference type="SAM" id="SignalP"/>
    </source>
</evidence>